<evidence type="ECO:0000256" key="3">
    <source>
        <dbReference type="ARBA" id="ARBA00023141"/>
    </source>
</evidence>
<evidence type="ECO:0000313" key="6">
    <source>
        <dbReference type="Proteomes" id="UP000185003"/>
    </source>
</evidence>
<feature type="domain" description="Shikimate dehydrogenase substrate binding N-terminal" evidence="4">
    <location>
        <begin position="6"/>
        <end position="88"/>
    </location>
</feature>
<dbReference type="InterPro" id="IPR022893">
    <property type="entry name" value="Shikimate_DH_fam"/>
</dbReference>
<comment type="pathway">
    <text evidence="1">Metabolic intermediate biosynthesis; chorismate biosynthesis; chorismate from D-erythrose 4-phosphate and phosphoenolpyruvate: step 4/7.</text>
</comment>
<keyword evidence="2" id="KW-0560">Oxidoreductase</keyword>
<dbReference type="SUPFAM" id="SSF51735">
    <property type="entry name" value="NAD(P)-binding Rossmann-fold domains"/>
    <property type="match status" value="1"/>
</dbReference>
<dbReference type="InterPro" id="IPR046346">
    <property type="entry name" value="Aminoacid_DH-like_N_sf"/>
</dbReference>
<dbReference type="PANTHER" id="PTHR21089">
    <property type="entry name" value="SHIKIMATE DEHYDROGENASE"/>
    <property type="match status" value="1"/>
</dbReference>
<dbReference type="EMBL" id="FSRA01000001">
    <property type="protein sequence ID" value="SIO10813.1"/>
    <property type="molecule type" value="Genomic_DNA"/>
</dbReference>
<dbReference type="RefSeq" id="WP_074239973.1">
    <property type="nucleotide sequence ID" value="NZ_FSRA01000001.1"/>
</dbReference>
<dbReference type="CDD" id="cd01065">
    <property type="entry name" value="NAD_bind_Shikimate_DH"/>
    <property type="match status" value="1"/>
</dbReference>
<dbReference type="Gene3D" id="3.40.50.10860">
    <property type="entry name" value="Leucine Dehydrogenase, chain A, domain 1"/>
    <property type="match status" value="1"/>
</dbReference>
<dbReference type="GO" id="GO:0005829">
    <property type="term" value="C:cytosol"/>
    <property type="evidence" value="ECO:0007669"/>
    <property type="project" value="TreeGrafter"/>
</dbReference>
<evidence type="ECO:0000259" key="4">
    <source>
        <dbReference type="Pfam" id="PF08501"/>
    </source>
</evidence>
<keyword evidence="3" id="KW-0028">Amino-acid biosynthesis</keyword>
<evidence type="ECO:0000256" key="1">
    <source>
        <dbReference type="ARBA" id="ARBA00004871"/>
    </source>
</evidence>
<sequence>MRLFGLIGFPLSHSFSKGFFADKFSQEGISGCSYENFPIPDIDQFPDLWKNNPQLEGLNVTIPYKQAVIPFLDDFSEAAKTIGAVNCIRKQGNKLTGHNTDVIGFQRSLEPLLQPQHTQALILGAGGAAKAVKFSLEQLGITYTEVSRKYFTGTILYESLNEAIMKEHTLIINTTPVGMYPNVTEAPPIPYEFITPQHLLYDLIYNPAETQFMQNGAAKGATVKNGHEMLILQAEASWEIWNAR</sequence>
<reference evidence="5 6" key="1">
    <citation type="submission" date="2016-11" db="EMBL/GenBank/DDBJ databases">
        <authorList>
            <person name="Jaros S."/>
            <person name="Januszkiewicz K."/>
            <person name="Wedrychowicz H."/>
        </authorList>
    </citation>
    <scope>NUCLEOTIDE SEQUENCE [LARGE SCALE GENOMIC DNA]</scope>
    <source>
        <strain evidence="5 6">DSM 24787</strain>
    </source>
</reference>
<dbReference type="STRING" id="536979.SAMN04488055_2966"/>
<dbReference type="InterPro" id="IPR013708">
    <property type="entry name" value="Shikimate_DH-bd_N"/>
</dbReference>
<evidence type="ECO:0000256" key="2">
    <source>
        <dbReference type="ARBA" id="ARBA00023002"/>
    </source>
</evidence>
<keyword evidence="6" id="KW-1185">Reference proteome</keyword>
<dbReference type="SUPFAM" id="SSF53223">
    <property type="entry name" value="Aminoacid dehydrogenase-like, N-terminal domain"/>
    <property type="match status" value="1"/>
</dbReference>
<dbReference type="Pfam" id="PF08501">
    <property type="entry name" value="Shikimate_dh_N"/>
    <property type="match status" value="1"/>
</dbReference>
<dbReference type="GO" id="GO:0004764">
    <property type="term" value="F:shikimate 3-dehydrogenase (NADP+) activity"/>
    <property type="evidence" value="ECO:0007669"/>
    <property type="project" value="InterPro"/>
</dbReference>
<dbReference type="OrthoDB" id="9792692at2"/>
<dbReference type="GO" id="GO:0019632">
    <property type="term" value="P:shikimate metabolic process"/>
    <property type="evidence" value="ECO:0007669"/>
    <property type="project" value="TreeGrafter"/>
</dbReference>
<proteinExistence type="predicted"/>
<keyword evidence="3" id="KW-0057">Aromatic amino acid biosynthesis</keyword>
<accession>A0A1N6GTI0</accession>
<protein>
    <submittedName>
        <fullName evidence="5">Shikimate dehydrogenase</fullName>
    </submittedName>
</protein>
<name>A0A1N6GTI0_9BACT</name>
<dbReference type="Proteomes" id="UP000185003">
    <property type="component" value="Unassembled WGS sequence"/>
</dbReference>
<dbReference type="PANTHER" id="PTHR21089:SF1">
    <property type="entry name" value="BIFUNCTIONAL 3-DEHYDROQUINATE DEHYDRATASE_SHIKIMATE DEHYDROGENASE, CHLOROPLASTIC"/>
    <property type="match status" value="1"/>
</dbReference>
<gene>
    <name evidence="5" type="ORF">SAMN04488055_2966</name>
</gene>
<dbReference type="GO" id="GO:0050661">
    <property type="term" value="F:NADP binding"/>
    <property type="evidence" value="ECO:0007669"/>
    <property type="project" value="TreeGrafter"/>
</dbReference>
<dbReference type="GO" id="GO:0009423">
    <property type="term" value="P:chorismate biosynthetic process"/>
    <property type="evidence" value="ECO:0007669"/>
    <property type="project" value="TreeGrafter"/>
</dbReference>
<evidence type="ECO:0000313" key="5">
    <source>
        <dbReference type="EMBL" id="SIO10813.1"/>
    </source>
</evidence>
<dbReference type="InterPro" id="IPR036291">
    <property type="entry name" value="NAD(P)-bd_dom_sf"/>
</dbReference>
<dbReference type="AlphaFoldDB" id="A0A1N6GTI0"/>
<dbReference type="GO" id="GO:0009073">
    <property type="term" value="P:aromatic amino acid family biosynthetic process"/>
    <property type="evidence" value="ECO:0007669"/>
    <property type="project" value="UniProtKB-KW"/>
</dbReference>
<dbReference type="Gene3D" id="3.40.50.720">
    <property type="entry name" value="NAD(P)-binding Rossmann-like Domain"/>
    <property type="match status" value="1"/>
</dbReference>
<organism evidence="5 6">
    <name type="scientific">Chitinophaga niabensis</name>
    <dbReference type="NCBI Taxonomy" id="536979"/>
    <lineage>
        <taxon>Bacteria</taxon>
        <taxon>Pseudomonadati</taxon>
        <taxon>Bacteroidota</taxon>
        <taxon>Chitinophagia</taxon>
        <taxon>Chitinophagales</taxon>
        <taxon>Chitinophagaceae</taxon>
        <taxon>Chitinophaga</taxon>
    </lineage>
</organism>